<protein>
    <submittedName>
        <fullName evidence="4">Glycosyltransferase family 4 protein</fullName>
        <ecNumber evidence="4">2.4.-.-</ecNumber>
    </submittedName>
</protein>
<keyword evidence="1 4" id="KW-0328">Glycosyltransferase</keyword>
<dbReference type="Proteomes" id="UP001595462">
    <property type="component" value="Unassembled WGS sequence"/>
</dbReference>
<evidence type="ECO:0000256" key="1">
    <source>
        <dbReference type="ARBA" id="ARBA00022676"/>
    </source>
</evidence>
<comment type="caution">
    <text evidence="4">The sequence shown here is derived from an EMBL/GenBank/DDBJ whole genome shotgun (WGS) entry which is preliminary data.</text>
</comment>
<evidence type="ECO:0000256" key="2">
    <source>
        <dbReference type="ARBA" id="ARBA00022679"/>
    </source>
</evidence>
<dbReference type="GO" id="GO:0016757">
    <property type="term" value="F:glycosyltransferase activity"/>
    <property type="evidence" value="ECO:0007669"/>
    <property type="project" value="UniProtKB-KW"/>
</dbReference>
<evidence type="ECO:0000313" key="5">
    <source>
        <dbReference type="Proteomes" id="UP001595462"/>
    </source>
</evidence>
<keyword evidence="5" id="KW-1185">Reference proteome</keyword>
<reference evidence="5" key="1">
    <citation type="journal article" date="2019" name="Int. J. Syst. Evol. Microbiol.">
        <title>The Global Catalogue of Microorganisms (GCM) 10K type strain sequencing project: providing services to taxonomists for standard genome sequencing and annotation.</title>
        <authorList>
            <consortium name="The Broad Institute Genomics Platform"/>
            <consortium name="The Broad Institute Genome Sequencing Center for Infectious Disease"/>
            <person name="Wu L."/>
            <person name="Ma J."/>
        </authorList>
    </citation>
    <scope>NUCLEOTIDE SEQUENCE [LARGE SCALE GENOMIC DNA]</scope>
    <source>
        <strain evidence="5">KCTC 52640</strain>
    </source>
</reference>
<accession>A0ABV7EP79</accession>
<evidence type="ECO:0000259" key="3">
    <source>
        <dbReference type="Pfam" id="PF00534"/>
    </source>
</evidence>
<dbReference type="CDD" id="cd03801">
    <property type="entry name" value="GT4_PimA-like"/>
    <property type="match status" value="1"/>
</dbReference>
<sequence>MSPACAEAVLIVAGDPHQLTGGYLYDAHIVDGLRERGHSIRVVGLDGTFPEPDATARQALDDTLAAIVDHAIVVIDGLAMGALPEVIERHADRLCVIALVHHPLADETGLDANTRDRLLSAEQRALAAVTAVVVTSVFTARRLEELDIRAPSLTVVEPGVAPAAAAPDRQEGPCRLLCVATLIPRKGHDVLVAALSGLSDLDWQCECVGALDRDPAYADAVAAQIEDAHLSERLRLRGPLEATELNDAYARSDLFVLPSHYEGYGMVILEALAHGLPIVTTTGGALADTLPADCGLAVPPGDTAALHDALRTLIVDRDARHRAQATARAARDHLRRWPQAANEFGQLLDTLDRRGGSCA</sequence>
<evidence type="ECO:0000313" key="4">
    <source>
        <dbReference type="EMBL" id="MFC3104557.1"/>
    </source>
</evidence>
<dbReference type="RefSeq" id="WP_380689806.1">
    <property type="nucleotide sequence ID" value="NZ_JBHRSS010000004.1"/>
</dbReference>
<dbReference type="PANTHER" id="PTHR12526:SF510">
    <property type="entry name" value="D-INOSITOL 3-PHOSPHATE GLYCOSYLTRANSFERASE"/>
    <property type="match status" value="1"/>
</dbReference>
<dbReference type="Pfam" id="PF00534">
    <property type="entry name" value="Glycos_transf_1"/>
    <property type="match status" value="1"/>
</dbReference>
<dbReference type="PANTHER" id="PTHR12526">
    <property type="entry name" value="GLYCOSYLTRANSFERASE"/>
    <property type="match status" value="1"/>
</dbReference>
<dbReference type="EMBL" id="JBHRSS010000004">
    <property type="protein sequence ID" value="MFC3104557.1"/>
    <property type="molecule type" value="Genomic_DNA"/>
</dbReference>
<feature type="domain" description="Glycosyl transferase family 1" evidence="3">
    <location>
        <begin position="170"/>
        <end position="328"/>
    </location>
</feature>
<organism evidence="4 5">
    <name type="scientific">Salinisphaera aquimarina</name>
    <dbReference type="NCBI Taxonomy" id="2094031"/>
    <lineage>
        <taxon>Bacteria</taxon>
        <taxon>Pseudomonadati</taxon>
        <taxon>Pseudomonadota</taxon>
        <taxon>Gammaproteobacteria</taxon>
        <taxon>Salinisphaerales</taxon>
        <taxon>Salinisphaeraceae</taxon>
        <taxon>Salinisphaera</taxon>
    </lineage>
</organism>
<keyword evidence="2 4" id="KW-0808">Transferase</keyword>
<proteinExistence type="predicted"/>
<name>A0ABV7EP79_9GAMM</name>
<dbReference type="Gene3D" id="3.40.50.2000">
    <property type="entry name" value="Glycogen Phosphorylase B"/>
    <property type="match status" value="2"/>
</dbReference>
<dbReference type="EC" id="2.4.-.-" evidence="4"/>
<dbReference type="InterPro" id="IPR001296">
    <property type="entry name" value="Glyco_trans_1"/>
</dbReference>
<dbReference type="SUPFAM" id="SSF53756">
    <property type="entry name" value="UDP-Glycosyltransferase/glycogen phosphorylase"/>
    <property type="match status" value="1"/>
</dbReference>
<gene>
    <name evidence="4" type="ORF">ACFOSU_11735</name>
</gene>